<dbReference type="EMBL" id="LDAU01000148">
    <property type="protein sequence ID" value="KRX02974.1"/>
    <property type="molecule type" value="Genomic_DNA"/>
</dbReference>
<dbReference type="AlphaFoldDB" id="A0A0V0QL54"/>
<evidence type="ECO:0000313" key="2">
    <source>
        <dbReference type="EMBL" id="KRX02974.1"/>
    </source>
</evidence>
<keyword evidence="3" id="KW-1185">Reference proteome</keyword>
<dbReference type="InParanoid" id="A0A0V0QL54"/>
<reference evidence="2 3" key="1">
    <citation type="journal article" date="2015" name="Sci. Rep.">
        <title>Genome of the facultative scuticociliatosis pathogen Pseudocohnilembus persalinus provides insight into its virulence through horizontal gene transfer.</title>
        <authorList>
            <person name="Xiong J."/>
            <person name="Wang G."/>
            <person name="Cheng J."/>
            <person name="Tian M."/>
            <person name="Pan X."/>
            <person name="Warren A."/>
            <person name="Jiang C."/>
            <person name="Yuan D."/>
            <person name="Miao W."/>
        </authorList>
    </citation>
    <scope>NUCLEOTIDE SEQUENCE [LARGE SCALE GENOMIC DNA]</scope>
    <source>
        <strain evidence="2">36N120E</strain>
    </source>
</reference>
<feature type="region of interest" description="Disordered" evidence="1">
    <location>
        <begin position="59"/>
        <end position="91"/>
    </location>
</feature>
<comment type="caution">
    <text evidence="2">The sequence shown here is derived from an EMBL/GenBank/DDBJ whole genome shotgun (WGS) entry which is preliminary data.</text>
</comment>
<protein>
    <submittedName>
        <fullName evidence="2">Uncharacterized protein</fullName>
    </submittedName>
</protein>
<evidence type="ECO:0000256" key="1">
    <source>
        <dbReference type="SAM" id="MobiDB-lite"/>
    </source>
</evidence>
<name>A0A0V0QL54_PSEPJ</name>
<accession>A0A0V0QL54</accession>
<sequence length="248" mass="29400">MGRKEENLKEINKIKNENENMISPRKLKQKLELAKLDMKTVKKQVFNEPENEKLKEIFTPSFYRYSDNQGQKQDGQEHKETQSTEDFQNDNQQQSYINYFTKANQSQKEDGQKQDDNKAQNLKEIFQFAKQRKNNPFLDSIIDIPLSPEQFIQQMNLDFMRMNNSYKDSEIKDPVGILQNSIQNFEKQGEKSIQNSKSEQNLNVKGEIQNKNINEKVLNDIDESYQQHESQNLFVENFVLNKKEQEFV</sequence>
<organism evidence="2 3">
    <name type="scientific">Pseudocohnilembus persalinus</name>
    <name type="common">Ciliate</name>
    <dbReference type="NCBI Taxonomy" id="266149"/>
    <lineage>
        <taxon>Eukaryota</taxon>
        <taxon>Sar</taxon>
        <taxon>Alveolata</taxon>
        <taxon>Ciliophora</taxon>
        <taxon>Intramacronucleata</taxon>
        <taxon>Oligohymenophorea</taxon>
        <taxon>Scuticociliatia</taxon>
        <taxon>Philasterida</taxon>
        <taxon>Pseudocohnilembidae</taxon>
        <taxon>Pseudocohnilembus</taxon>
    </lineage>
</organism>
<evidence type="ECO:0000313" key="3">
    <source>
        <dbReference type="Proteomes" id="UP000054937"/>
    </source>
</evidence>
<gene>
    <name evidence="2" type="ORF">PPERSA_09392</name>
</gene>
<proteinExistence type="predicted"/>
<dbReference type="Proteomes" id="UP000054937">
    <property type="component" value="Unassembled WGS sequence"/>
</dbReference>